<organism evidence="1 2">
    <name type="scientific">Candidatus Harrisonbacteria bacterium RIFCSPLOWO2_02_FULL_45_10c</name>
    <dbReference type="NCBI Taxonomy" id="1798410"/>
    <lineage>
        <taxon>Bacteria</taxon>
        <taxon>Candidatus Harrisoniibacteriota</taxon>
    </lineage>
</organism>
<dbReference type="PANTHER" id="PTHR21047:SF2">
    <property type="entry name" value="THYMIDINE DIPHOSPHO-4-KETO-RHAMNOSE 3,5-EPIMERASE"/>
    <property type="match status" value="1"/>
</dbReference>
<evidence type="ECO:0000313" key="1">
    <source>
        <dbReference type="EMBL" id="OGY67430.1"/>
    </source>
</evidence>
<evidence type="ECO:0008006" key="3">
    <source>
        <dbReference type="Google" id="ProtNLM"/>
    </source>
</evidence>
<gene>
    <name evidence="1" type="ORF">A3H63_02310</name>
</gene>
<dbReference type="STRING" id="1798410.A3H63_02310"/>
<dbReference type="Gene3D" id="2.60.120.10">
    <property type="entry name" value="Jelly Rolls"/>
    <property type="match status" value="1"/>
</dbReference>
<dbReference type="GO" id="GO:0000271">
    <property type="term" value="P:polysaccharide biosynthetic process"/>
    <property type="evidence" value="ECO:0007669"/>
    <property type="project" value="TreeGrafter"/>
</dbReference>
<proteinExistence type="predicted"/>
<dbReference type="AlphaFoldDB" id="A0A1G1ZUK8"/>
<evidence type="ECO:0000313" key="2">
    <source>
        <dbReference type="Proteomes" id="UP000176284"/>
    </source>
</evidence>
<dbReference type="InterPro" id="IPR000888">
    <property type="entry name" value="RmlC-like"/>
</dbReference>
<dbReference type="SUPFAM" id="SSF51182">
    <property type="entry name" value="RmlC-like cupins"/>
    <property type="match status" value="1"/>
</dbReference>
<dbReference type="Pfam" id="PF00908">
    <property type="entry name" value="dTDP_sugar_isom"/>
    <property type="match status" value="1"/>
</dbReference>
<dbReference type="Proteomes" id="UP000176284">
    <property type="component" value="Unassembled WGS sequence"/>
</dbReference>
<dbReference type="InterPro" id="IPR014710">
    <property type="entry name" value="RmlC-like_jellyroll"/>
</dbReference>
<reference evidence="1 2" key="1">
    <citation type="journal article" date="2016" name="Nat. Commun.">
        <title>Thousands of microbial genomes shed light on interconnected biogeochemical processes in an aquifer system.</title>
        <authorList>
            <person name="Anantharaman K."/>
            <person name="Brown C.T."/>
            <person name="Hug L.A."/>
            <person name="Sharon I."/>
            <person name="Castelle C.J."/>
            <person name="Probst A.J."/>
            <person name="Thomas B.C."/>
            <person name="Singh A."/>
            <person name="Wilkins M.J."/>
            <person name="Karaoz U."/>
            <person name="Brodie E.L."/>
            <person name="Williams K.H."/>
            <person name="Hubbard S.S."/>
            <person name="Banfield J.F."/>
        </authorList>
    </citation>
    <scope>NUCLEOTIDE SEQUENCE [LARGE SCALE GENOMIC DNA]</scope>
</reference>
<dbReference type="EMBL" id="MHJM01000025">
    <property type="protein sequence ID" value="OGY67430.1"/>
    <property type="molecule type" value="Genomic_DNA"/>
</dbReference>
<comment type="caution">
    <text evidence="1">The sequence shown here is derived from an EMBL/GenBank/DDBJ whole genome shotgun (WGS) entry which is preliminary data.</text>
</comment>
<dbReference type="GO" id="GO:0008830">
    <property type="term" value="F:dTDP-4-dehydrorhamnose 3,5-epimerase activity"/>
    <property type="evidence" value="ECO:0007669"/>
    <property type="project" value="InterPro"/>
</dbReference>
<name>A0A1G1ZUK8_9BACT</name>
<sequence>MAHLISGDMIVDERGTVKFVNDFDFKNVKRFYQVENHARGYIRAWHGHKTEDKYVYVVSGSALVGVVDLKTEEIQKFILSAKKPRVLWVPANSANGFMSLEENTKVIFFSSHTLEESKKDDLRFPYDKWNIWNIDYY</sequence>
<dbReference type="InterPro" id="IPR011051">
    <property type="entry name" value="RmlC_Cupin_sf"/>
</dbReference>
<dbReference type="GO" id="GO:0005829">
    <property type="term" value="C:cytosol"/>
    <property type="evidence" value="ECO:0007669"/>
    <property type="project" value="TreeGrafter"/>
</dbReference>
<protein>
    <recommendedName>
        <fullName evidence="3">Sugar epimerase</fullName>
    </recommendedName>
</protein>
<accession>A0A1G1ZUK8</accession>
<dbReference type="PANTHER" id="PTHR21047">
    <property type="entry name" value="DTDP-6-DEOXY-D-GLUCOSE-3,5 EPIMERASE"/>
    <property type="match status" value="1"/>
</dbReference>
<dbReference type="GO" id="GO:0019305">
    <property type="term" value="P:dTDP-rhamnose biosynthetic process"/>
    <property type="evidence" value="ECO:0007669"/>
    <property type="project" value="TreeGrafter"/>
</dbReference>